<dbReference type="EMBL" id="FNOB01000011">
    <property type="protein sequence ID" value="SDX19256.1"/>
    <property type="molecule type" value="Genomic_DNA"/>
</dbReference>
<dbReference type="RefSeq" id="WP_035845827.1">
    <property type="nucleotide sequence ID" value="NZ_BNAB01000010.1"/>
</dbReference>
<dbReference type="EMBL" id="BNAB01000010">
    <property type="protein sequence ID" value="GHE02685.1"/>
    <property type="molecule type" value="Genomic_DNA"/>
</dbReference>
<gene>
    <name evidence="2" type="ORF">GCM10008024_23200</name>
    <name evidence="3" type="ORF">SAMN05444006_111106</name>
</gene>
<dbReference type="Pfam" id="PF09836">
    <property type="entry name" value="DUF2063"/>
    <property type="match status" value="1"/>
</dbReference>
<dbReference type="Gene3D" id="1.10.150.690">
    <property type="entry name" value="DUF2063"/>
    <property type="match status" value="1"/>
</dbReference>
<dbReference type="Proteomes" id="UP000634647">
    <property type="component" value="Unassembled WGS sequence"/>
</dbReference>
<keyword evidence="3" id="KW-0238">DNA-binding</keyword>
<organism evidence="2 5">
    <name type="scientific">Allgaiera indica</name>
    <dbReference type="NCBI Taxonomy" id="765699"/>
    <lineage>
        <taxon>Bacteria</taxon>
        <taxon>Pseudomonadati</taxon>
        <taxon>Pseudomonadota</taxon>
        <taxon>Alphaproteobacteria</taxon>
        <taxon>Rhodobacterales</taxon>
        <taxon>Paracoccaceae</taxon>
        <taxon>Allgaiera</taxon>
    </lineage>
</organism>
<evidence type="ECO:0000313" key="5">
    <source>
        <dbReference type="Proteomes" id="UP000634647"/>
    </source>
</evidence>
<dbReference type="AlphaFoldDB" id="A0AAN4US41"/>
<evidence type="ECO:0000259" key="1">
    <source>
        <dbReference type="Pfam" id="PF09836"/>
    </source>
</evidence>
<reference evidence="2" key="1">
    <citation type="journal article" date="2014" name="Int. J. Syst. Evol. Microbiol.">
        <title>Complete genome sequence of Corynebacterium casei LMG S-19264T (=DSM 44701T), isolated from a smear-ripened cheese.</title>
        <authorList>
            <consortium name="US DOE Joint Genome Institute (JGI-PGF)"/>
            <person name="Walter F."/>
            <person name="Albersmeier A."/>
            <person name="Kalinowski J."/>
            <person name="Ruckert C."/>
        </authorList>
    </citation>
    <scope>NUCLEOTIDE SEQUENCE</scope>
    <source>
        <strain evidence="2">CGMCC 1.10859</strain>
    </source>
</reference>
<reference evidence="2" key="3">
    <citation type="submission" date="2023-06" db="EMBL/GenBank/DDBJ databases">
        <authorList>
            <person name="Sun Q."/>
            <person name="Zhou Y."/>
        </authorList>
    </citation>
    <scope>NUCLEOTIDE SEQUENCE</scope>
    <source>
        <strain evidence="2">CGMCC 1.10859</strain>
    </source>
</reference>
<protein>
    <submittedName>
        <fullName evidence="3">DNA-binding domain-containing protein</fullName>
    </submittedName>
    <submittedName>
        <fullName evidence="2">DUF2063 domain-containing protein</fullName>
    </submittedName>
</protein>
<name>A0AAN4US41_9RHOB</name>
<comment type="caution">
    <text evidence="2">The sequence shown here is derived from an EMBL/GenBank/DDBJ whole genome shotgun (WGS) entry which is preliminary data.</text>
</comment>
<accession>A0AAN4US41</accession>
<dbReference type="Proteomes" id="UP000199541">
    <property type="component" value="Unassembled WGS sequence"/>
</dbReference>
<sequence length="252" mass="26273">MSTQSAFLAAMLTPDAPIPEGLLAPRGRPAGNRFSVYRNNVAVSLTEALEQTFPVLRALVGAEFFSAMAGIFLRAHPPQTPVLAGYGAAMPGFLESFDPVAGLPYLPDVARLELAIGAAYHAADATPVAPETLARIDPVAFLGARLTLAPALRLIRSDWPVATIWHAHQEPALPEAANLPEGPQDTLITRPAFDPRVHRLPTGGGGFVAALIADQPLGVAAEAAPEGFDLGAVLRLLLAEGAITAITTGESL</sequence>
<evidence type="ECO:0000313" key="4">
    <source>
        <dbReference type="Proteomes" id="UP000199541"/>
    </source>
</evidence>
<dbReference type="GO" id="GO:0003677">
    <property type="term" value="F:DNA binding"/>
    <property type="evidence" value="ECO:0007669"/>
    <property type="project" value="UniProtKB-KW"/>
</dbReference>
<dbReference type="InterPro" id="IPR044922">
    <property type="entry name" value="DUF2063_N_sf"/>
</dbReference>
<reference evidence="3 4" key="2">
    <citation type="submission" date="2016-10" db="EMBL/GenBank/DDBJ databases">
        <authorList>
            <person name="Varghese N."/>
            <person name="Submissions S."/>
        </authorList>
    </citation>
    <scope>NUCLEOTIDE SEQUENCE [LARGE SCALE GENOMIC DNA]</scope>
    <source>
        <strain evidence="3 4">DSM 24802</strain>
    </source>
</reference>
<evidence type="ECO:0000313" key="2">
    <source>
        <dbReference type="EMBL" id="GHE02685.1"/>
    </source>
</evidence>
<keyword evidence="4" id="KW-1185">Reference proteome</keyword>
<evidence type="ECO:0000313" key="3">
    <source>
        <dbReference type="EMBL" id="SDX19256.1"/>
    </source>
</evidence>
<feature type="domain" description="Putative DNA-binding" evidence="1">
    <location>
        <begin position="3"/>
        <end position="94"/>
    </location>
</feature>
<dbReference type="InterPro" id="IPR018640">
    <property type="entry name" value="DUF2063"/>
</dbReference>
<proteinExistence type="predicted"/>